<dbReference type="RefSeq" id="WP_368004799.1">
    <property type="nucleotide sequence ID" value="NZ_JAMXFF010000002.1"/>
</dbReference>
<reference evidence="1 2" key="1">
    <citation type="journal article" date="2022" name="Front. Microbiol.">
        <title>High genomic differentiation and limited gene flow indicate recent cryptic speciation within the genus Laspinema (cyanobacteria).</title>
        <authorList>
            <person name="Stanojkovic A."/>
            <person name="Skoupy S."/>
            <person name="Skaloud P."/>
            <person name="Dvorak P."/>
        </authorList>
    </citation>
    <scope>NUCLEOTIDE SEQUENCE [LARGE SCALE GENOMIC DNA]</scope>
    <source>
        <strain evidence="1 2">D2a</strain>
    </source>
</reference>
<accession>A0ABT2MK05</accession>
<protein>
    <submittedName>
        <fullName evidence="1">Uncharacterized protein</fullName>
    </submittedName>
</protein>
<keyword evidence="2" id="KW-1185">Reference proteome</keyword>
<evidence type="ECO:0000313" key="1">
    <source>
        <dbReference type="EMBL" id="MCT7965069.1"/>
    </source>
</evidence>
<name>A0ABT2MK05_9CYAN</name>
<evidence type="ECO:0000313" key="2">
    <source>
        <dbReference type="Proteomes" id="UP001525890"/>
    </source>
</evidence>
<dbReference type="EMBL" id="JAMXFF010000002">
    <property type="protein sequence ID" value="MCT7965069.1"/>
    <property type="molecule type" value="Genomic_DNA"/>
</dbReference>
<dbReference type="Proteomes" id="UP001525890">
    <property type="component" value="Unassembled WGS sequence"/>
</dbReference>
<organism evidence="1 2">
    <name type="scientific">Laspinema palackyanum D2a</name>
    <dbReference type="NCBI Taxonomy" id="2953684"/>
    <lineage>
        <taxon>Bacteria</taxon>
        <taxon>Bacillati</taxon>
        <taxon>Cyanobacteriota</taxon>
        <taxon>Cyanophyceae</taxon>
        <taxon>Oscillatoriophycideae</taxon>
        <taxon>Oscillatoriales</taxon>
        <taxon>Laspinemataceae</taxon>
        <taxon>Laspinema</taxon>
        <taxon>Laspinema palackyanum</taxon>
    </lineage>
</organism>
<proteinExistence type="predicted"/>
<sequence length="152" mass="17798">MTYSITALCGNGITAAKMARKMRLSCYKEEFSPYVKGVFNLSLDWDDDKYHHLLQGIQVFPESCGNFNYCRKITSFLDDEYYLYFCGEVSNQLVWEYIEFEEEKTLNLLGEWAKTNEETDKIIHCINYSRGQNQILRNVHSSLNPLVPIRLI</sequence>
<comment type="caution">
    <text evidence="1">The sequence shown here is derived from an EMBL/GenBank/DDBJ whole genome shotgun (WGS) entry which is preliminary data.</text>
</comment>
<gene>
    <name evidence="1" type="ORF">NG799_01820</name>
</gene>